<dbReference type="RefSeq" id="WP_220253028.1">
    <property type="nucleotide sequence ID" value="NZ_JAICCF010000005.1"/>
</dbReference>
<dbReference type="EMBL" id="JAICCF010000005">
    <property type="protein sequence ID" value="MBW8687702.1"/>
    <property type="molecule type" value="Genomic_DNA"/>
</dbReference>
<organism evidence="2 3">
    <name type="scientific">Chitinophaga rhizophila</name>
    <dbReference type="NCBI Taxonomy" id="2866212"/>
    <lineage>
        <taxon>Bacteria</taxon>
        <taxon>Pseudomonadati</taxon>
        <taxon>Bacteroidota</taxon>
        <taxon>Chitinophagia</taxon>
        <taxon>Chitinophagales</taxon>
        <taxon>Chitinophagaceae</taxon>
        <taxon>Chitinophaga</taxon>
    </lineage>
</organism>
<feature type="chain" id="PRO_5045290739" evidence="1">
    <location>
        <begin position="21"/>
        <end position="168"/>
    </location>
</feature>
<gene>
    <name evidence="2" type="ORF">K1Y79_25410</name>
</gene>
<comment type="caution">
    <text evidence="2">The sequence shown here is derived from an EMBL/GenBank/DDBJ whole genome shotgun (WGS) entry which is preliminary data.</text>
</comment>
<dbReference type="Proteomes" id="UP000812961">
    <property type="component" value="Unassembled WGS sequence"/>
</dbReference>
<keyword evidence="3" id="KW-1185">Reference proteome</keyword>
<proteinExistence type="predicted"/>
<protein>
    <submittedName>
        <fullName evidence="2">Uncharacterized protein</fullName>
    </submittedName>
</protein>
<keyword evidence="1" id="KW-0732">Signal</keyword>
<accession>A0ABS7GJ11</accession>
<name>A0ABS7GJ11_9BACT</name>
<evidence type="ECO:0000313" key="2">
    <source>
        <dbReference type="EMBL" id="MBW8687702.1"/>
    </source>
</evidence>
<reference evidence="2 3" key="1">
    <citation type="submission" date="2021-08" db="EMBL/GenBank/DDBJ databases">
        <title>The genome sequence of Chitinophaga sp. B61.</title>
        <authorList>
            <person name="Zhang X."/>
        </authorList>
    </citation>
    <scope>NUCLEOTIDE SEQUENCE [LARGE SCALE GENOMIC DNA]</scope>
    <source>
        <strain evidence="2 3">B61</strain>
    </source>
</reference>
<sequence>MHIKFFMMACLLVCGSAAMSQDLSSVPGVPQDALIFVDSVQSKKGMEGLDPRNIALIDVVRGSKLKEKYGPEAENGVIFIETLPFANKRYTRMFSDFSADYKAQLAKAGSDSSFVYVVDGALIEANRGQMLAALERKNIDSVVLATPDRAKIFAQQNKTVVVIVSKTN</sequence>
<evidence type="ECO:0000313" key="3">
    <source>
        <dbReference type="Proteomes" id="UP000812961"/>
    </source>
</evidence>
<feature type="signal peptide" evidence="1">
    <location>
        <begin position="1"/>
        <end position="20"/>
    </location>
</feature>
<evidence type="ECO:0000256" key="1">
    <source>
        <dbReference type="SAM" id="SignalP"/>
    </source>
</evidence>